<evidence type="ECO:0000313" key="2">
    <source>
        <dbReference type="Proteomes" id="UP001610446"/>
    </source>
</evidence>
<dbReference type="PANTHER" id="PTHR37542:SF1">
    <property type="entry name" value="PRION-INHIBITION AND PROPAGATION HELO DOMAIN-CONTAINING PROTEIN"/>
    <property type="match status" value="1"/>
</dbReference>
<protein>
    <recommendedName>
        <fullName evidence="3">Protein kinase domain-containing protein</fullName>
    </recommendedName>
</protein>
<dbReference type="InterPro" id="IPR011009">
    <property type="entry name" value="Kinase-like_dom_sf"/>
</dbReference>
<gene>
    <name evidence="1" type="ORF">BJY01DRAFT_257399</name>
</gene>
<evidence type="ECO:0008006" key="3">
    <source>
        <dbReference type="Google" id="ProtNLM"/>
    </source>
</evidence>
<dbReference type="SUPFAM" id="SSF56112">
    <property type="entry name" value="Protein kinase-like (PK-like)"/>
    <property type="match status" value="1"/>
</dbReference>
<dbReference type="Proteomes" id="UP001610446">
    <property type="component" value="Unassembled WGS sequence"/>
</dbReference>
<proteinExistence type="predicted"/>
<dbReference type="PANTHER" id="PTHR37542">
    <property type="entry name" value="HELO DOMAIN-CONTAINING PROTEIN-RELATED"/>
    <property type="match status" value="1"/>
</dbReference>
<comment type="caution">
    <text evidence="1">The sequence shown here is derived from an EMBL/GenBank/DDBJ whole genome shotgun (WGS) entry which is preliminary data.</text>
</comment>
<name>A0ABR4JK44_9EURO</name>
<evidence type="ECO:0000313" key="1">
    <source>
        <dbReference type="EMBL" id="KAL2840412.1"/>
    </source>
</evidence>
<dbReference type="EMBL" id="JBFXLU010000121">
    <property type="protein sequence ID" value="KAL2840412.1"/>
    <property type="molecule type" value="Genomic_DNA"/>
</dbReference>
<keyword evidence="2" id="KW-1185">Reference proteome</keyword>
<organism evidence="1 2">
    <name type="scientific">Aspergillus pseudoustus</name>
    <dbReference type="NCBI Taxonomy" id="1810923"/>
    <lineage>
        <taxon>Eukaryota</taxon>
        <taxon>Fungi</taxon>
        <taxon>Dikarya</taxon>
        <taxon>Ascomycota</taxon>
        <taxon>Pezizomycotina</taxon>
        <taxon>Eurotiomycetes</taxon>
        <taxon>Eurotiomycetidae</taxon>
        <taxon>Eurotiales</taxon>
        <taxon>Aspergillaceae</taxon>
        <taxon>Aspergillus</taxon>
        <taxon>Aspergillus subgen. Nidulantes</taxon>
    </lineage>
</organism>
<sequence>MVEPLSIVATVDLCLKWGAVLAKKCSAFAHAGDEVAEGMLRIRNCCIRTKLQLEVIRKLPLHEEYGKIQNENLEVLVAKLKAAVDRVESVSGEEGLRRFKYAVLQPKIEQTIVDLEAWQEEFDPSWYLLMRAVAPQIDEALTDYEHTAPPATRSLIASARRLRSALHPQTTRHRPVFYKESDTASLEVHDIPMSTARLGLQKDPPKTLILDSRIYPASVINNRQLEKDVRDLARKLIQADPFEFGLLQCKGVVKHCDDGSDSFTFIFRLPPGYSEPRSLRHCLLNMERPDSLSDRFRLASDLAKSVLFVHTFGFVHKNVRSDTILLLKNGDSALDSAFLVGFDTFRSEDGHTALRGSTDWQRSLYQHPSRIGSQVTQDYIMQHDIYSLGVCLLELGLWESFVMYRDNGAVVTCPLIGDPDPPQFKDRLLSLARGELRSRMGNLYSQVVETCLTSLDPGNADFGDENEFQDTDGIEVGVRYIEKIMMRLSSITV</sequence>
<accession>A0ABR4JK44</accession>
<dbReference type="Gene3D" id="1.10.510.10">
    <property type="entry name" value="Transferase(Phosphotransferase) domain 1"/>
    <property type="match status" value="1"/>
</dbReference>
<reference evidence="1 2" key="1">
    <citation type="submission" date="2024-07" db="EMBL/GenBank/DDBJ databases">
        <title>Section-level genome sequencing and comparative genomics of Aspergillus sections Usti and Cavernicolus.</title>
        <authorList>
            <consortium name="Lawrence Berkeley National Laboratory"/>
            <person name="Nybo J.L."/>
            <person name="Vesth T.C."/>
            <person name="Theobald S."/>
            <person name="Frisvad J.C."/>
            <person name="Larsen T.O."/>
            <person name="Kjaerboelling I."/>
            <person name="Rothschild-Mancinelli K."/>
            <person name="Lyhne E.K."/>
            <person name="Kogle M.E."/>
            <person name="Barry K."/>
            <person name="Clum A."/>
            <person name="Na H."/>
            <person name="Ledsgaard L."/>
            <person name="Lin J."/>
            <person name="Lipzen A."/>
            <person name="Kuo A."/>
            <person name="Riley R."/>
            <person name="Mondo S."/>
            <person name="Labutti K."/>
            <person name="Haridas S."/>
            <person name="Pangalinan J."/>
            <person name="Salamov A.A."/>
            <person name="Simmons B.A."/>
            <person name="Magnuson J.K."/>
            <person name="Chen J."/>
            <person name="Drula E."/>
            <person name="Henrissat B."/>
            <person name="Wiebenga A."/>
            <person name="Lubbers R.J."/>
            <person name="Gomes A.C."/>
            <person name="Makela M.R."/>
            <person name="Stajich J."/>
            <person name="Grigoriev I.V."/>
            <person name="Mortensen U.H."/>
            <person name="De Vries R.P."/>
            <person name="Baker S.E."/>
            <person name="Andersen M.R."/>
        </authorList>
    </citation>
    <scope>NUCLEOTIDE SEQUENCE [LARGE SCALE GENOMIC DNA]</scope>
    <source>
        <strain evidence="1 2">CBS 123904</strain>
    </source>
</reference>